<dbReference type="EMBL" id="NDIQ01000022">
    <property type="protein sequence ID" value="PRT56859.1"/>
    <property type="molecule type" value="Genomic_DNA"/>
</dbReference>
<comment type="caution">
    <text evidence="2">The sequence shown here is derived from an EMBL/GenBank/DDBJ whole genome shotgun (WGS) entry which is preliminary data.</text>
</comment>
<dbReference type="PANTHER" id="PTHR35523">
    <property type="entry name" value="CELL WALL PROTEIN SED1"/>
    <property type="match status" value="1"/>
</dbReference>
<dbReference type="InterPro" id="IPR038843">
    <property type="entry name" value="Sed1/Spi1"/>
</dbReference>
<feature type="chain" id="PRO_5015759019" evidence="1">
    <location>
        <begin position="17"/>
        <end position="125"/>
    </location>
</feature>
<accession>A0A2T0FPG9</accession>
<name>A0A2T0FPG9_9ASCO</name>
<protein>
    <submittedName>
        <fullName evidence="2">Cell wall protein SED1</fullName>
    </submittedName>
</protein>
<evidence type="ECO:0000313" key="2">
    <source>
        <dbReference type="EMBL" id="PRT56859.1"/>
    </source>
</evidence>
<dbReference type="GO" id="GO:0031505">
    <property type="term" value="P:fungal-type cell wall organization"/>
    <property type="evidence" value="ECO:0007669"/>
    <property type="project" value="InterPro"/>
</dbReference>
<dbReference type="STRING" id="45607.A0A2T0FPG9"/>
<dbReference type="Proteomes" id="UP000238350">
    <property type="component" value="Unassembled WGS sequence"/>
</dbReference>
<reference evidence="2 3" key="1">
    <citation type="submission" date="2017-04" db="EMBL/GenBank/DDBJ databases">
        <title>Genome sequencing of [Candida] sorbophila.</title>
        <authorList>
            <person name="Ahn J.O."/>
        </authorList>
    </citation>
    <scope>NUCLEOTIDE SEQUENCE [LARGE SCALE GENOMIC DNA]</scope>
    <source>
        <strain evidence="2 3">DS02</strain>
    </source>
</reference>
<dbReference type="GO" id="GO:0005199">
    <property type="term" value="F:structural constituent of cell wall"/>
    <property type="evidence" value="ECO:0007669"/>
    <property type="project" value="InterPro"/>
</dbReference>
<sequence length="125" mass="12920">MKFTLLISAILACASAASNTTAVTSTNVTTSTEVVTEYTTYCPEPTTFTEGNKTYTATEPTTITVTDCPCTRTHTFTTQFVTVCGSAAPTMEPPAGPSTSVLLANGASAVGPSLLSLGLAVLFFY</sequence>
<keyword evidence="1" id="KW-0732">Signal</keyword>
<dbReference type="AlphaFoldDB" id="A0A2T0FPG9"/>
<dbReference type="RefSeq" id="XP_024666804.1">
    <property type="nucleotide sequence ID" value="XM_024811036.1"/>
</dbReference>
<dbReference type="PANTHER" id="PTHR35523:SF1">
    <property type="entry name" value="CELL WALL PROTEIN SED1"/>
    <property type="match status" value="1"/>
</dbReference>
<feature type="signal peptide" evidence="1">
    <location>
        <begin position="1"/>
        <end position="16"/>
    </location>
</feature>
<proteinExistence type="predicted"/>
<organism evidence="2 3">
    <name type="scientific">Wickerhamiella sorbophila</name>
    <dbReference type="NCBI Taxonomy" id="45607"/>
    <lineage>
        <taxon>Eukaryota</taxon>
        <taxon>Fungi</taxon>
        <taxon>Dikarya</taxon>
        <taxon>Ascomycota</taxon>
        <taxon>Saccharomycotina</taxon>
        <taxon>Dipodascomycetes</taxon>
        <taxon>Dipodascales</taxon>
        <taxon>Trichomonascaceae</taxon>
        <taxon>Wickerhamiella</taxon>
    </lineage>
</organism>
<keyword evidence="3" id="KW-1185">Reference proteome</keyword>
<gene>
    <name evidence="2" type="ORF">B9G98_04479</name>
</gene>
<evidence type="ECO:0000256" key="1">
    <source>
        <dbReference type="SAM" id="SignalP"/>
    </source>
</evidence>
<evidence type="ECO:0000313" key="3">
    <source>
        <dbReference type="Proteomes" id="UP000238350"/>
    </source>
</evidence>
<dbReference type="GO" id="GO:0009277">
    <property type="term" value="C:fungal-type cell wall"/>
    <property type="evidence" value="ECO:0007669"/>
    <property type="project" value="TreeGrafter"/>
</dbReference>
<dbReference type="GeneID" id="36518227"/>